<evidence type="ECO:0000259" key="1">
    <source>
        <dbReference type="Pfam" id="PF01243"/>
    </source>
</evidence>
<dbReference type="EMBL" id="QRUP01000008">
    <property type="protein sequence ID" value="RGR74676.1"/>
    <property type="molecule type" value="Genomic_DNA"/>
</dbReference>
<accession>A0A412G2H8</accession>
<gene>
    <name evidence="2" type="ORF">DWY25_07770</name>
</gene>
<name>A0A412G2H8_9FIRM</name>
<evidence type="ECO:0000313" key="2">
    <source>
        <dbReference type="EMBL" id="RGR74676.1"/>
    </source>
</evidence>
<reference evidence="2 3" key="1">
    <citation type="submission" date="2018-08" db="EMBL/GenBank/DDBJ databases">
        <title>A genome reference for cultivated species of the human gut microbiota.</title>
        <authorList>
            <person name="Zou Y."/>
            <person name="Xue W."/>
            <person name="Luo G."/>
        </authorList>
    </citation>
    <scope>NUCLEOTIDE SEQUENCE [LARGE SCALE GENOMIC DNA]</scope>
    <source>
        <strain evidence="2 3">AF24-29</strain>
    </source>
</reference>
<protein>
    <submittedName>
        <fullName evidence="2">Pyridoxamine 5'-phosphate oxidase</fullName>
    </submittedName>
</protein>
<evidence type="ECO:0000313" key="3">
    <source>
        <dbReference type="Proteomes" id="UP000284178"/>
    </source>
</evidence>
<organism evidence="2 3">
    <name type="scientific">Holdemania filiformis</name>
    <dbReference type="NCBI Taxonomy" id="61171"/>
    <lineage>
        <taxon>Bacteria</taxon>
        <taxon>Bacillati</taxon>
        <taxon>Bacillota</taxon>
        <taxon>Erysipelotrichia</taxon>
        <taxon>Erysipelotrichales</taxon>
        <taxon>Erysipelotrichaceae</taxon>
        <taxon>Holdemania</taxon>
    </lineage>
</organism>
<keyword evidence="3" id="KW-1185">Reference proteome</keyword>
<dbReference type="SUPFAM" id="SSF50475">
    <property type="entry name" value="FMN-binding split barrel"/>
    <property type="match status" value="1"/>
</dbReference>
<dbReference type="PANTHER" id="PTHR34818">
    <property type="entry name" value="PROTEIN BLI-3"/>
    <property type="match status" value="1"/>
</dbReference>
<dbReference type="InterPro" id="IPR052917">
    <property type="entry name" value="Stress-Dev_Protein"/>
</dbReference>
<dbReference type="InterPro" id="IPR012349">
    <property type="entry name" value="Split_barrel_FMN-bd"/>
</dbReference>
<dbReference type="Proteomes" id="UP000284178">
    <property type="component" value="Unassembled WGS sequence"/>
</dbReference>
<dbReference type="Gene3D" id="2.30.110.10">
    <property type="entry name" value="Electron Transport, Fmn-binding Protein, Chain A"/>
    <property type="match status" value="1"/>
</dbReference>
<proteinExistence type="predicted"/>
<dbReference type="AlphaFoldDB" id="A0A412G2H8"/>
<dbReference type="PANTHER" id="PTHR34818:SF1">
    <property type="entry name" value="PROTEIN BLI-3"/>
    <property type="match status" value="1"/>
</dbReference>
<feature type="domain" description="Pyridoxamine 5'-phosphate oxidase N-terminal" evidence="1">
    <location>
        <begin position="9"/>
        <end position="133"/>
    </location>
</feature>
<dbReference type="Pfam" id="PF01243">
    <property type="entry name" value="PNPOx_N"/>
    <property type="match status" value="1"/>
</dbReference>
<sequence>MRVKTMMSQDEIIRFIRAQKVAVVTGVDAEGFPSQKAMFSPRRIDGRTVFYFSTNTSSQKVEVFRGNPKAGVYFYKQGKQKYVGIHLKGTMEVLTDHDAKASIWLPTDTMYYPLGVDDPDYCVLKFTVTGGRFYSEGKTEDLQLTDTDQ</sequence>
<dbReference type="InterPro" id="IPR011576">
    <property type="entry name" value="Pyridox_Oxase_N"/>
</dbReference>
<comment type="caution">
    <text evidence="2">The sequence shown here is derived from an EMBL/GenBank/DDBJ whole genome shotgun (WGS) entry which is preliminary data.</text>
</comment>